<reference evidence="1" key="1">
    <citation type="submission" date="2013-11" db="EMBL/GenBank/DDBJ databases">
        <title>Genome sequence of the fusiform rust pathogen reveals effectors for host alternation and coevolution with pine.</title>
        <authorList>
            <consortium name="DOE Joint Genome Institute"/>
            <person name="Smith K."/>
            <person name="Pendleton A."/>
            <person name="Kubisiak T."/>
            <person name="Anderson C."/>
            <person name="Salamov A."/>
            <person name="Aerts A."/>
            <person name="Riley R."/>
            <person name="Clum A."/>
            <person name="Lindquist E."/>
            <person name="Ence D."/>
            <person name="Campbell M."/>
            <person name="Kronenberg Z."/>
            <person name="Feau N."/>
            <person name="Dhillon B."/>
            <person name="Hamelin R."/>
            <person name="Burleigh J."/>
            <person name="Smith J."/>
            <person name="Yandell M."/>
            <person name="Nelson C."/>
            <person name="Grigoriev I."/>
            <person name="Davis J."/>
        </authorList>
    </citation>
    <scope>NUCLEOTIDE SEQUENCE</scope>
    <source>
        <strain evidence="1">G11</strain>
    </source>
</reference>
<accession>A0A9P6TDT8</accession>
<dbReference type="AlphaFoldDB" id="A0A9P6TDT8"/>
<protein>
    <submittedName>
        <fullName evidence="1">Uncharacterized protein</fullName>
    </submittedName>
</protein>
<dbReference type="EMBL" id="MU167252">
    <property type="protein sequence ID" value="KAG0147083.1"/>
    <property type="molecule type" value="Genomic_DNA"/>
</dbReference>
<evidence type="ECO:0000313" key="1">
    <source>
        <dbReference type="EMBL" id="KAG0147083.1"/>
    </source>
</evidence>
<keyword evidence="2" id="KW-1185">Reference proteome</keyword>
<gene>
    <name evidence="1" type="ORF">CROQUDRAFT_488425</name>
</gene>
<proteinExistence type="predicted"/>
<evidence type="ECO:0000313" key="2">
    <source>
        <dbReference type="Proteomes" id="UP000886653"/>
    </source>
</evidence>
<sequence>MTCYVLSGHVRKRSQLAHTFRSRALIGRASGEYGCDLWPLERPGCVFVCMCFVTGRSKLCPSKRRAPLRYPGPMRATLGS</sequence>
<name>A0A9P6TDT8_9BASI</name>
<dbReference type="Proteomes" id="UP000886653">
    <property type="component" value="Unassembled WGS sequence"/>
</dbReference>
<comment type="caution">
    <text evidence="1">The sequence shown here is derived from an EMBL/GenBank/DDBJ whole genome shotgun (WGS) entry which is preliminary data.</text>
</comment>
<organism evidence="1 2">
    <name type="scientific">Cronartium quercuum f. sp. fusiforme G11</name>
    <dbReference type="NCBI Taxonomy" id="708437"/>
    <lineage>
        <taxon>Eukaryota</taxon>
        <taxon>Fungi</taxon>
        <taxon>Dikarya</taxon>
        <taxon>Basidiomycota</taxon>
        <taxon>Pucciniomycotina</taxon>
        <taxon>Pucciniomycetes</taxon>
        <taxon>Pucciniales</taxon>
        <taxon>Coleosporiaceae</taxon>
        <taxon>Cronartium</taxon>
    </lineage>
</organism>